<evidence type="ECO:0000259" key="2">
    <source>
        <dbReference type="Pfam" id="PF05021"/>
    </source>
</evidence>
<gene>
    <name evidence="3" type="ORF">KCU98_g12065</name>
</gene>
<dbReference type="AlphaFoldDB" id="A0A9P8FKY5"/>
<proteinExistence type="predicted"/>
<dbReference type="InterPro" id="IPR007717">
    <property type="entry name" value="NPL4_C"/>
</dbReference>
<sequence>MFASRYQAKYPRPSRWSETGSFGSNFVTCIITGDDEDQIAIQAYQASDSAVEMTRADIIEPSADPTVMLVRDEDEDNQLGRTRYIPEVFYRRINEYGANVQENAKPSFPVDYLLVTLTHGFPVQASPLFTNEEGFVVENREMIGQSQEHRALKSFLSKAARLDTTDGVQKISDFHALCFVHTMGILGEDEFRLLCQVATQKDTSLGAALQQTPGWATLQTILDIGDRRPKRRNEWSNSAASGYGSDGEQLAKRVKNIGLNGSR</sequence>
<feature type="non-terminal residue" evidence="3">
    <location>
        <position position="1"/>
    </location>
</feature>
<accession>A0A9P8FKY5</accession>
<feature type="domain" description="Nuclear pore localisation protein NPL4 C-terminal" evidence="2">
    <location>
        <begin position="2"/>
        <end position="223"/>
    </location>
</feature>
<feature type="region of interest" description="Disordered" evidence="1">
    <location>
        <begin position="229"/>
        <end position="248"/>
    </location>
</feature>
<dbReference type="Pfam" id="PF05021">
    <property type="entry name" value="NPL4"/>
    <property type="match status" value="1"/>
</dbReference>
<keyword evidence="4" id="KW-1185">Reference proteome</keyword>
<dbReference type="InterPro" id="IPR016563">
    <property type="entry name" value="Npl4"/>
</dbReference>
<evidence type="ECO:0000313" key="4">
    <source>
        <dbReference type="Proteomes" id="UP000729357"/>
    </source>
</evidence>
<dbReference type="PANTHER" id="PTHR12710:SF0">
    <property type="entry name" value="NUCLEAR PROTEIN LOCALIZATION PROTEIN 4 HOMOLOG"/>
    <property type="match status" value="1"/>
</dbReference>
<dbReference type="GO" id="GO:0043130">
    <property type="term" value="F:ubiquitin binding"/>
    <property type="evidence" value="ECO:0007669"/>
    <property type="project" value="TreeGrafter"/>
</dbReference>
<dbReference type="PANTHER" id="PTHR12710">
    <property type="entry name" value="NUCLEAR PROTEIN LOCALIZATION 4"/>
    <property type="match status" value="1"/>
</dbReference>
<dbReference type="EMBL" id="JAHFXS010002020">
    <property type="protein sequence ID" value="KAG9974333.1"/>
    <property type="molecule type" value="Genomic_DNA"/>
</dbReference>
<evidence type="ECO:0000256" key="1">
    <source>
        <dbReference type="SAM" id="MobiDB-lite"/>
    </source>
</evidence>
<dbReference type="GO" id="GO:0031625">
    <property type="term" value="F:ubiquitin protein ligase binding"/>
    <property type="evidence" value="ECO:0007669"/>
    <property type="project" value="TreeGrafter"/>
</dbReference>
<name>A0A9P8FKY5_AURME</name>
<comment type="caution">
    <text evidence="3">The sequence shown here is derived from an EMBL/GenBank/DDBJ whole genome shotgun (WGS) entry which is preliminary data.</text>
</comment>
<organism evidence="3 4">
    <name type="scientific">Aureobasidium melanogenum</name>
    <name type="common">Aureobasidium pullulans var. melanogenum</name>
    <dbReference type="NCBI Taxonomy" id="46634"/>
    <lineage>
        <taxon>Eukaryota</taxon>
        <taxon>Fungi</taxon>
        <taxon>Dikarya</taxon>
        <taxon>Ascomycota</taxon>
        <taxon>Pezizomycotina</taxon>
        <taxon>Dothideomycetes</taxon>
        <taxon>Dothideomycetidae</taxon>
        <taxon>Dothideales</taxon>
        <taxon>Saccotheciaceae</taxon>
        <taxon>Aureobasidium</taxon>
    </lineage>
</organism>
<reference evidence="3" key="2">
    <citation type="submission" date="2021-08" db="EMBL/GenBank/DDBJ databases">
        <authorList>
            <person name="Gostincar C."/>
            <person name="Sun X."/>
            <person name="Song Z."/>
            <person name="Gunde-Cimerman N."/>
        </authorList>
    </citation>
    <scope>NUCLEOTIDE SEQUENCE</scope>
    <source>
        <strain evidence="3">EXF-9298</strain>
    </source>
</reference>
<evidence type="ECO:0000313" key="3">
    <source>
        <dbReference type="EMBL" id="KAG9974333.1"/>
    </source>
</evidence>
<protein>
    <submittedName>
        <fullName evidence="3">Polyubiquitin-tagged protein recognition complex, Npl4 component</fullName>
    </submittedName>
</protein>
<reference evidence="3" key="1">
    <citation type="journal article" date="2021" name="J Fungi (Basel)">
        <title>Virulence traits and population genomics of the black yeast Aureobasidium melanogenum.</title>
        <authorList>
            <person name="Cernosa A."/>
            <person name="Sun X."/>
            <person name="Gostincar C."/>
            <person name="Fang C."/>
            <person name="Gunde-Cimerman N."/>
            <person name="Song Z."/>
        </authorList>
    </citation>
    <scope>NUCLEOTIDE SEQUENCE</scope>
    <source>
        <strain evidence="3">EXF-9298</strain>
    </source>
</reference>
<dbReference type="GO" id="GO:0005634">
    <property type="term" value="C:nucleus"/>
    <property type="evidence" value="ECO:0007669"/>
    <property type="project" value="TreeGrafter"/>
</dbReference>
<dbReference type="Proteomes" id="UP000729357">
    <property type="component" value="Unassembled WGS sequence"/>
</dbReference>
<dbReference type="GO" id="GO:0006511">
    <property type="term" value="P:ubiquitin-dependent protein catabolic process"/>
    <property type="evidence" value="ECO:0007669"/>
    <property type="project" value="InterPro"/>
</dbReference>